<gene>
    <name evidence="1" type="ORF">BHL83_07515</name>
</gene>
<dbReference type="SUPFAM" id="SSF52540">
    <property type="entry name" value="P-loop containing nucleoside triphosphate hydrolases"/>
    <property type="match status" value="2"/>
</dbReference>
<dbReference type="RefSeq" id="WP_086142689.1">
    <property type="nucleotide sequence ID" value="NZ_MIMF01000359.1"/>
</dbReference>
<sequence length="226" mass="25719">MQVINMQDQKRSANWRICLYGKPGTGKTSTVKLLPGSTFVLDLDNSGKVLAGENVQVAEFDRTKPIEELNDFISKMLPQVSKNYENLVVDNVSSLEKDWFIEKGRESKNGITNELQHYSMWTNYFTRLISAIYQADCNVLVTAWERQRQITTETGQMFNQYAPDLRDSVLNTFMGLTDIVGRLVIKPKDGTRGVILEGNDGIYAKNRLDQRKGCKVEELFTFDGDD</sequence>
<dbReference type="NCBIfam" id="TIGR01618">
    <property type="entry name" value="phage_P_loop"/>
    <property type="match status" value="1"/>
</dbReference>
<dbReference type="Proteomes" id="UP000194219">
    <property type="component" value="Unassembled WGS sequence"/>
</dbReference>
<comment type="caution">
    <text evidence="1">The sequence shown here is derived from an EMBL/GenBank/DDBJ whole genome shotgun (WGS) entry which is preliminary data.</text>
</comment>
<dbReference type="InterPro" id="IPR006505">
    <property type="entry name" value="Phage_nucleotide-bp"/>
</dbReference>
<dbReference type="Pfam" id="PF13479">
    <property type="entry name" value="AAA_24"/>
    <property type="match status" value="1"/>
</dbReference>
<accession>A0AAE5J752</accession>
<evidence type="ECO:0000313" key="2">
    <source>
        <dbReference type="Proteomes" id="UP000194219"/>
    </source>
</evidence>
<dbReference type="Gene3D" id="3.40.50.300">
    <property type="entry name" value="P-loop containing nucleotide triphosphate hydrolases"/>
    <property type="match status" value="1"/>
</dbReference>
<reference evidence="1 2" key="1">
    <citation type="submission" date="2016-09" db="EMBL/GenBank/DDBJ databases">
        <title>Lactobacillus reuteri KLR3006, genome sequencing and assembly.</title>
        <authorList>
            <person name="Lee J.-Y."/>
            <person name="Kim E.B."/>
            <person name="Choi Y.-J."/>
        </authorList>
    </citation>
    <scope>NUCLEOTIDE SEQUENCE [LARGE SCALE GENOMIC DNA]</scope>
    <source>
        <strain evidence="1 2">KLR3006</strain>
    </source>
</reference>
<organism evidence="1 2">
    <name type="scientific">Limosilactobacillus reuteri</name>
    <name type="common">Lactobacillus reuteri</name>
    <dbReference type="NCBI Taxonomy" id="1598"/>
    <lineage>
        <taxon>Bacteria</taxon>
        <taxon>Bacillati</taxon>
        <taxon>Bacillota</taxon>
        <taxon>Bacilli</taxon>
        <taxon>Lactobacillales</taxon>
        <taxon>Lactobacillaceae</taxon>
        <taxon>Limosilactobacillus</taxon>
    </lineage>
</organism>
<name>A0AAE5J752_LIMRT</name>
<keyword evidence="1" id="KW-0238">DNA-binding</keyword>
<dbReference type="InterPro" id="IPR027417">
    <property type="entry name" value="P-loop_NTPase"/>
</dbReference>
<dbReference type="AlphaFoldDB" id="A0AAE5J752"/>
<dbReference type="GO" id="GO:0003677">
    <property type="term" value="F:DNA binding"/>
    <property type="evidence" value="ECO:0007669"/>
    <property type="project" value="UniProtKB-KW"/>
</dbReference>
<dbReference type="EMBL" id="MIMV01000204">
    <property type="protein sequence ID" value="OTA84002.1"/>
    <property type="molecule type" value="Genomic_DNA"/>
</dbReference>
<evidence type="ECO:0000313" key="1">
    <source>
        <dbReference type="EMBL" id="OTA84002.1"/>
    </source>
</evidence>
<proteinExistence type="predicted"/>
<protein>
    <submittedName>
        <fullName evidence="1">DNA-binding protein</fullName>
    </submittedName>
</protein>